<gene>
    <name evidence="1" type="ORF">BDY19DRAFT_991042</name>
</gene>
<dbReference type="EMBL" id="MU274904">
    <property type="protein sequence ID" value="KAI0092330.1"/>
    <property type="molecule type" value="Genomic_DNA"/>
</dbReference>
<proteinExistence type="predicted"/>
<name>A0ACB8UDI0_9APHY</name>
<reference evidence="1" key="1">
    <citation type="journal article" date="2021" name="Environ. Microbiol.">
        <title>Gene family expansions and transcriptome signatures uncover fungal adaptations to wood decay.</title>
        <authorList>
            <person name="Hage H."/>
            <person name="Miyauchi S."/>
            <person name="Viragh M."/>
            <person name="Drula E."/>
            <person name="Min B."/>
            <person name="Chaduli D."/>
            <person name="Navarro D."/>
            <person name="Favel A."/>
            <person name="Norest M."/>
            <person name="Lesage-Meessen L."/>
            <person name="Balint B."/>
            <person name="Merenyi Z."/>
            <person name="de Eugenio L."/>
            <person name="Morin E."/>
            <person name="Martinez A.T."/>
            <person name="Baldrian P."/>
            <person name="Stursova M."/>
            <person name="Martinez M.J."/>
            <person name="Novotny C."/>
            <person name="Magnuson J.K."/>
            <person name="Spatafora J.W."/>
            <person name="Maurice S."/>
            <person name="Pangilinan J."/>
            <person name="Andreopoulos W."/>
            <person name="LaButti K."/>
            <person name="Hundley H."/>
            <person name="Na H."/>
            <person name="Kuo A."/>
            <person name="Barry K."/>
            <person name="Lipzen A."/>
            <person name="Henrissat B."/>
            <person name="Riley R."/>
            <person name="Ahrendt S."/>
            <person name="Nagy L.G."/>
            <person name="Grigoriev I.V."/>
            <person name="Martin F."/>
            <person name="Rosso M.N."/>
        </authorList>
    </citation>
    <scope>NUCLEOTIDE SEQUENCE</scope>
    <source>
        <strain evidence="1">CBS 384.51</strain>
    </source>
</reference>
<comment type="caution">
    <text evidence="1">The sequence shown here is derived from an EMBL/GenBank/DDBJ whole genome shotgun (WGS) entry which is preliminary data.</text>
</comment>
<accession>A0ACB8UDI0</accession>
<dbReference type="Proteomes" id="UP001055072">
    <property type="component" value="Unassembled WGS sequence"/>
</dbReference>
<sequence>MSSNPYEFCFDKTEAALDYLGNSFEWLAAGDNLGRVLHEVNFKVIQKLQRRLETLLLRLYTVYNRMSPIHVLPPEILGSIFEQTTNLPRLSEFGEEAGPCSWPTLQSVCRYWRNIAIKNPRLWSYIHVTESQLSKYYGGESLEEYPWNSVLISLERSAHVPLTIYVTYTPDQSYEPGELDYYALIRDLRPHVPRIREFYMDSISDFDFLELFTLTDGGSSLKLLSITGDDLDEDEDRFSEWNASRLHTLYVDGSTDWTRAPFRTLRHLLVRGMDFGDIAELHTFLTQNPHLEDLILDDFDAGLTIIPALESLPPIIMPSLKRISVGGDRSYDVAQFIEAKLVLEAGYAKSYTFDSSEELFQIFSNPEQCFFPADRLLIGGRKRDKVVVGTDGRNSFLIMTDATSFLDRYDLHVPRPQVSELWLKTRTFSYAQISEVCDAEVLTKVKKLVLLADIERCLRTVSTLCPFPALLELDILIYSGETCSYLVAIQSLISREDSGYPIEILRIILNSPDENAAKVFLSWKRKATLFKQVVPNTTFEDASNNPRRMELPKICMEGSSAHSLWKPWDHIYSL</sequence>
<organism evidence="1 2">
    <name type="scientific">Irpex rosettiformis</name>
    <dbReference type="NCBI Taxonomy" id="378272"/>
    <lineage>
        <taxon>Eukaryota</taxon>
        <taxon>Fungi</taxon>
        <taxon>Dikarya</taxon>
        <taxon>Basidiomycota</taxon>
        <taxon>Agaricomycotina</taxon>
        <taxon>Agaricomycetes</taxon>
        <taxon>Polyporales</taxon>
        <taxon>Irpicaceae</taxon>
        <taxon>Irpex</taxon>
    </lineage>
</organism>
<evidence type="ECO:0000313" key="1">
    <source>
        <dbReference type="EMBL" id="KAI0092330.1"/>
    </source>
</evidence>
<protein>
    <submittedName>
        <fullName evidence="1">Uncharacterized protein</fullName>
    </submittedName>
</protein>
<keyword evidence="2" id="KW-1185">Reference proteome</keyword>
<evidence type="ECO:0000313" key="2">
    <source>
        <dbReference type="Proteomes" id="UP001055072"/>
    </source>
</evidence>